<dbReference type="EMBL" id="OX459122">
    <property type="protein sequence ID" value="CAI9107193.1"/>
    <property type="molecule type" value="Genomic_DNA"/>
</dbReference>
<gene>
    <name evidence="1" type="ORF">OLC1_LOCUS15562</name>
</gene>
<sequence>MASREFPFYEHLHPGYEKGATTLGFIYNNVDDEEIMVALDHSRMRRRSKEFPENCKEHESKEGRKASAAEVSKWLADFLPSDYIKDMSLDKAAELAKRALCLAVYYEHGRGECVSGKLCDFLWPISLLQLMYI</sequence>
<evidence type="ECO:0000313" key="2">
    <source>
        <dbReference type="Proteomes" id="UP001161247"/>
    </source>
</evidence>
<reference evidence="1" key="1">
    <citation type="submission" date="2023-03" db="EMBL/GenBank/DDBJ databases">
        <authorList>
            <person name="Julca I."/>
        </authorList>
    </citation>
    <scope>NUCLEOTIDE SEQUENCE</scope>
</reference>
<keyword evidence="2" id="KW-1185">Reference proteome</keyword>
<protein>
    <submittedName>
        <fullName evidence="1">OLC1v1006497C1</fullName>
    </submittedName>
</protein>
<organism evidence="1 2">
    <name type="scientific">Oldenlandia corymbosa var. corymbosa</name>
    <dbReference type="NCBI Taxonomy" id="529605"/>
    <lineage>
        <taxon>Eukaryota</taxon>
        <taxon>Viridiplantae</taxon>
        <taxon>Streptophyta</taxon>
        <taxon>Embryophyta</taxon>
        <taxon>Tracheophyta</taxon>
        <taxon>Spermatophyta</taxon>
        <taxon>Magnoliopsida</taxon>
        <taxon>eudicotyledons</taxon>
        <taxon>Gunneridae</taxon>
        <taxon>Pentapetalae</taxon>
        <taxon>asterids</taxon>
        <taxon>lamiids</taxon>
        <taxon>Gentianales</taxon>
        <taxon>Rubiaceae</taxon>
        <taxon>Rubioideae</taxon>
        <taxon>Spermacoceae</taxon>
        <taxon>Hedyotis-Oldenlandia complex</taxon>
        <taxon>Oldenlandia</taxon>
    </lineage>
</organism>
<dbReference type="Proteomes" id="UP001161247">
    <property type="component" value="Chromosome 5"/>
</dbReference>
<evidence type="ECO:0000313" key="1">
    <source>
        <dbReference type="EMBL" id="CAI9107193.1"/>
    </source>
</evidence>
<proteinExistence type="predicted"/>
<accession>A0AAV1DHT6</accession>
<dbReference type="AlphaFoldDB" id="A0AAV1DHT6"/>
<name>A0AAV1DHT6_OLDCO</name>